<dbReference type="Gene3D" id="3.90.180.10">
    <property type="entry name" value="Medium-chain alcohol dehydrogenases, catalytic domain"/>
    <property type="match status" value="1"/>
</dbReference>
<dbReference type="Proteomes" id="UP000317894">
    <property type="component" value="Unassembled WGS sequence"/>
</dbReference>
<dbReference type="Pfam" id="PF13602">
    <property type="entry name" value="ADH_zinc_N_2"/>
    <property type="match status" value="1"/>
</dbReference>
<dbReference type="OrthoDB" id="4190732at2"/>
<dbReference type="GO" id="GO:0070402">
    <property type="term" value="F:NADPH binding"/>
    <property type="evidence" value="ECO:0007669"/>
    <property type="project" value="TreeGrafter"/>
</dbReference>
<dbReference type="SUPFAM" id="SSF51735">
    <property type="entry name" value="NAD(P)-binding Rossmann-fold domains"/>
    <property type="match status" value="1"/>
</dbReference>
<dbReference type="EMBL" id="VJWA01000001">
    <property type="protein sequence ID" value="TRW16709.1"/>
    <property type="molecule type" value="Genomic_DNA"/>
</dbReference>
<dbReference type="SUPFAM" id="SSF50129">
    <property type="entry name" value="GroES-like"/>
    <property type="match status" value="1"/>
</dbReference>
<dbReference type="SMART" id="SM00829">
    <property type="entry name" value="PKS_ER"/>
    <property type="match status" value="1"/>
</dbReference>
<organism evidence="4 5">
    <name type="scientific">Glacieibacterium frigidum</name>
    <dbReference type="NCBI Taxonomy" id="2593303"/>
    <lineage>
        <taxon>Bacteria</taxon>
        <taxon>Pseudomonadati</taxon>
        <taxon>Pseudomonadota</taxon>
        <taxon>Alphaproteobacteria</taxon>
        <taxon>Sphingomonadales</taxon>
        <taxon>Sphingosinicellaceae</taxon>
        <taxon>Glacieibacterium</taxon>
    </lineage>
</organism>
<keyword evidence="5" id="KW-1185">Reference proteome</keyword>
<dbReference type="AlphaFoldDB" id="A0A552UEV9"/>
<dbReference type="RefSeq" id="WP_143554253.1">
    <property type="nucleotide sequence ID" value="NZ_VJWA01000001.1"/>
</dbReference>
<feature type="domain" description="Enoyl reductase (ER)" evidence="3">
    <location>
        <begin position="9"/>
        <end position="306"/>
    </location>
</feature>
<dbReference type="PANTHER" id="PTHR48106">
    <property type="entry name" value="QUINONE OXIDOREDUCTASE PIG3-RELATED"/>
    <property type="match status" value="1"/>
</dbReference>
<evidence type="ECO:0000313" key="4">
    <source>
        <dbReference type="EMBL" id="TRW16709.1"/>
    </source>
</evidence>
<dbReference type="InterPro" id="IPR036291">
    <property type="entry name" value="NAD(P)-bd_dom_sf"/>
</dbReference>
<dbReference type="InterPro" id="IPR011032">
    <property type="entry name" value="GroES-like_sf"/>
</dbReference>
<evidence type="ECO:0000256" key="1">
    <source>
        <dbReference type="ARBA" id="ARBA00022857"/>
    </source>
</evidence>
<evidence type="ECO:0000313" key="5">
    <source>
        <dbReference type="Proteomes" id="UP000317894"/>
    </source>
</evidence>
<dbReference type="InterPro" id="IPR020843">
    <property type="entry name" value="ER"/>
</dbReference>
<keyword evidence="1" id="KW-0521">NADP</keyword>
<sequence>MKTIWADAANEPALTIAEVPMPVPTPSQALVRVHAFSLNAGDTRTALGAAEPYAPGWDFAGVIEQSAADGSTPPAGTRVVGAVARGGWAEFVAADAASLVPLPDRISFTDAAALPVAASTAYLSIELGGDLQGKRVLITGASGGVGRFAIQLAARGGAQVSAVSRRAELPSLLAADGVAGTVLHASMEDASLAGPYDFILDSVGGDYLALALTSLASNGLCVNCGNSSNAKTTFDVRDFYLKSNVRLHGLFLGGHGPGVAEPLAKVVALIAAGDLKVPVGTVRHWREIAEAASALQSGTVEGKVVLTIPSSRL</sequence>
<dbReference type="GO" id="GO:0016651">
    <property type="term" value="F:oxidoreductase activity, acting on NAD(P)H"/>
    <property type="evidence" value="ECO:0007669"/>
    <property type="project" value="TreeGrafter"/>
</dbReference>
<dbReference type="InterPro" id="IPR013154">
    <property type="entry name" value="ADH-like_N"/>
</dbReference>
<evidence type="ECO:0000256" key="2">
    <source>
        <dbReference type="ARBA" id="ARBA00023002"/>
    </source>
</evidence>
<accession>A0A552UEV9</accession>
<reference evidence="4 5" key="1">
    <citation type="submission" date="2019-07" db="EMBL/GenBank/DDBJ databases">
        <title>Novel species isolated from glacier.</title>
        <authorList>
            <person name="Liu Q."/>
            <person name="Xin Y.-H."/>
        </authorList>
    </citation>
    <scope>NUCLEOTIDE SEQUENCE [LARGE SCALE GENOMIC DNA]</scope>
    <source>
        <strain evidence="4 5">LB1R16</strain>
    </source>
</reference>
<dbReference type="PANTHER" id="PTHR48106:SF17">
    <property type="entry name" value="ENOYL REDUCTASE (ER) DOMAIN-CONTAINING PROTEIN"/>
    <property type="match status" value="1"/>
</dbReference>
<protein>
    <submittedName>
        <fullName evidence="4">Zinc-binding dehydrogenase</fullName>
    </submittedName>
</protein>
<keyword evidence="2" id="KW-0560">Oxidoreductase</keyword>
<name>A0A552UEV9_9SPHN</name>
<comment type="caution">
    <text evidence="4">The sequence shown here is derived from an EMBL/GenBank/DDBJ whole genome shotgun (WGS) entry which is preliminary data.</text>
</comment>
<evidence type="ECO:0000259" key="3">
    <source>
        <dbReference type="SMART" id="SM00829"/>
    </source>
</evidence>
<proteinExistence type="predicted"/>
<gene>
    <name evidence="4" type="ORF">FMM06_00380</name>
</gene>
<dbReference type="Pfam" id="PF08240">
    <property type="entry name" value="ADH_N"/>
    <property type="match status" value="1"/>
</dbReference>
<dbReference type="Gene3D" id="3.40.50.720">
    <property type="entry name" value="NAD(P)-binding Rossmann-like Domain"/>
    <property type="match status" value="1"/>
</dbReference>